<comment type="caution">
    <text evidence="6">The sequence shown here is derived from an EMBL/GenBank/DDBJ whole genome shotgun (WGS) entry which is preliminary data.</text>
</comment>
<evidence type="ECO:0000256" key="3">
    <source>
        <dbReference type="ARBA" id="ARBA00022827"/>
    </source>
</evidence>
<keyword evidence="2" id="KW-0285">Flavoprotein</keyword>
<dbReference type="AlphaFoldDB" id="A0A9W9X2L1"/>
<dbReference type="PANTHER" id="PTHR43747">
    <property type="entry name" value="FAD-BINDING PROTEIN"/>
    <property type="match status" value="1"/>
</dbReference>
<evidence type="ECO:0000313" key="7">
    <source>
        <dbReference type="Proteomes" id="UP001147760"/>
    </source>
</evidence>
<reference evidence="6" key="1">
    <citation type="submission" date="2022-12" db="EMBL/GenBank/DDBJ databases">
        <authorList>
            <person name="Petersen C."/>
        </authorList>
    </citation>
    <scope>NUCLEOTIDE SEQUENCE</scope>
    <source>
        <strain evidence="6">IBT 17660</strain>
    </source>
</reference>
<gene>
    <name evidence="6" type="ORF">N7530_006155</name>
</gene>
<dbReference type="GO" id="GO:0004497">
    <property type="term" value="F:monooxygenase activity"/>
    <property type="evidence" value="ECO:0007669"/>
    <property type="project" value="UniProtKB-KW"/>
</dbReference>
<evidence type="ECO:0000256" key="2">
    <source>
        <dbReference type="ARBA" id="ARBA00022630"/>
    </source>
</evidence>
<keyword evidence="3" id="KW-0274">FAD</keyword>
<dbReference type="PANTHER" id="PTHR43747:SF5">
    <property type="entry name" value="FAD-BINDING DOMAIN-CONTAINING PROTEIN"/>
    <property type="match status" value="1"/>
</dbReference>
<dbReference type="InterPro" id="IPR006905">
    <property type="entry name" value="Flavin_halogenase"/>
</dbReference>
<dbReference type="PRINTS" id="PR00420">
    <property type="entry name" value="RNGMNOXGNASE"/>
</dbReference>
<organism evidence="6 7">
    <name type="scientific">Penicillium desertorum</name>
    <dbReference type="NCBI Taxonomy" id="1303715"/>
    <lineage>
        <taxon>Eukaryota</taxon>
        <taxon>Fungi</taxon>
        <taxon>Dikarya</taxon>
        <taxon>Ascomycota</taxon>
        <taxon>Pezizomycotina</taxon>
        <taxon>Eurotiomycetes</taxon>
        <taxon>Eurotiomycetidae</taxon>
        <taxon>Eurotiales</taxon>
        <taxon>Aspergillaceae</taxon>
        <taxon>Penicillium</taxon>
    </lineage>
</organism>
<comment type="similarity">
    <text evidence="1">Belongs to the flavin-dependent halogenase family.</text>
</comment>
<evidence type="ECO:0000256" key="4">
    <source>
        <dbReference type="ARBA" id="ARBA00023002"/>
    </source>
</evidence>
<dbReference type="Gene3D" id="3.50.50.60">
    <property type="entry name" value="FAD/NAD(P)-binding domain"/>
    <property type="match status" value="1"/>
</dbReference>
<accession>A0A9W9X2L1</accession>
<proteinExistence type="inferred from homology"/>
<dbReference type="InterPro" id="IPR050816">
    <property type="entry name" value="Flavin-dep_Halogenase_NPB"/>
</dbReference>
<keyword evidence="7" id="KW-1185">Reference proteome</keyword>
<evidence type="ECO:0000256" key="5">
    <source>
        <dbReference type="ARBA" id="ARBA00023033"/>
    </source>
</evidence>
<keyword evidence="5" id="KW-0503">Monooxygenase</keyword>
<keyword evidence="4" id="KW-0560">Oxidoreductase</keyword>
<protein>
    <submittedName>
        <fullName evidence="6">FAD/NAD(P)-binding domain-containing protein</fullName>
    </submittedName>
</protein>
<evidence type="ECO:0000256" key="1">
    <source>
        <dbReference type="ARBA" id="ARBA00005706"/>
    </source>
</evidence>
<dbReference type="OrthoDB" id="3340390at2759"/>
<dbReference type="InterPro" id="IPR036188">
    <property type="entry name" value="FAD/NAD-bd_sf"/>
</dbReference>
<sequence length="517" mass="56758">MTIDPNVSAPEECTVLIVGGGPAGSYAASVLAREGISVTVCEAEIFPRYHIGESTLPSLRYFLRFIDLESKFEKHGFTKKTGATFKLNSKPPACIERHHLTLQDTDFVAGKGDSNSAWNVVRSEADELMFRHASECGAAIFDGRRITSIQFEPETDSSSLGLGRPVSALWSQKDGLAGAIRFKYLVDATGRAGLMSTKYLKNRRMNDALKANASWGYWEGAETTQKGKKGESDPYFEALADGKGWIWAIPLHNQTLSVGIVMNQDFLVETKKKFRLSSQELYEKMVNSSTLATDLLPNARLVSGIRSASDWSYNASTYAGSNWRIVGDAGCFIDPFFSSGIHLALTAGLSAAVTICAVERGQCEPTVAERWHSDKVADSYNRFLLVVTSALKQIGDRENPVLTEWDEENFDRAFDIFQPVIQGSADLPTKILPMSHSARLLDFCMHAMLNQKDFHNLGTDKLAKELGVPEETVNGYVKMVIDVMIKNESTDVDDFGDGALNGLCANVCRGNLGLEKA</sequence>
<dbReference type="SUPFAM" id="SSF51905">
    <property type="entry name" value="FAD/NAD(P)-binding domain"/>
    <property type="match status" value="1"/>
</dbReference>
<evidence type="ECO:0000313" key="6">
    <source>
        <dbReference type="EMBL" id="KAJ5480646.1"/>
    </source>
</evidence>
<dbReference type="Pfam" id="PF04820">
    <property type="entry name" value="Trp_halogenase"/>
    <property type="match status" value="2"/>
</dbReference>
<reference evidence="6" key="2">
    <citation type="journal article" date="2023" name="IMA Fungus">
        <title>Comparative genomic study of the Penicillium genus elucidates a diverse pangenome and 15 lateral gene transfer events.</title>
        <authorList>
            <person name="Petersen C."/>
            <person name="Sorensen T."/>
            <person name="Nielsen M.R."/>
            <person name="Sondergaard T.E."/>
            <person name="Sorensen J.L."/>
            <person name="Fitzpatrick D.A."/>
            <person name="Frisvad J.C."/>
            <person name="Nielsen K.L."/>
        </authorList>
    </citation>
    <scope>NUCLEOTIDE SEQUENCE</scope>
    <source>
        <strain evidence="6">IBT 17660</strain>
    </source>
</reference>
<dbReference type="EMBL" id="JAPWDO010000003">
    <property type="protein sequence ID" value="KAJ5480646.1"/>
    <property type="molecule type" value="Genomic_DNA"/>
</dbReference>
<dbReference type="Proteomes" id="UP001147760">
    <property type="component" value="Unassembled WGS sequence"/>
</dbReference>
<name>A0A9W9X2L1_9EURO</name>